<proteinExistence type="predicted"/>
<keyword evidence="2" id="KW-1185">Reference proteome</keyword>
<dbReference type="Proteomes" id="UP001157006">
    <property type="component" value="Chromosome 3"/>
</dbReference>
<dbReference type="EMBL" id="OX451738">
    <property type="protein sequence ID" value="CAI8602273.1"/>
    <property type="molecule type" value="Genomic_DNA"/>
</dbReference>
<organism evidence="1 2">
    <name type="scientific">Vicia faba</name>
    <name type="common">Broad bean</name>
    <name type="synonym">Faba vulgaris</name>
    <dbReference type="NCBI Taxonomy" id="3906"/>
    <lineage>
        <taxon>Eukaryota</taxon>
        <taxon>Viridiplantae</taxon>
        <taxon>Streptophyta</taxon>
        <taxon>Embryophyta</taxon>
        <taxon>Tracheophyta</taxon>
        <taxon>Spermatophyta</taxon>
        <taxon>Magnoliopsida</taxon>
        <taxon>eudicotyledons</taxon>
        <taxon>Gunneridae</taxon>
        <taxon>Pentapetalae</taxon>
        <taxon>rosids</taxon>
        <taxon>fabids</taxon>
        <taxon>Fabales</taxon>
        <taxon>Fabaceae</taxon>
        <taxon>Papilionoideae</taxon>
        <taxon>50 kb inversion clade</taxon>
        <taxon>NPAAA clade</taxon>
        <taxon>Hologalegina</taxon>
        <taxon>IRL clade</taxon>
        <taxon>Fabeae</taxon>
        <taxon>Vicia</taxon>
    </lineage>
</organism>
<evidence type="ECO:0000313" key="1">
    <source>
        <dbReference type="EMBL" id="CAI8602273.1"/>
    </source>
</evidence>
<reference evidence="1 2" key="1">
    <citation type="submission" date="2023-01" db="EMBL/GenBank/DDBJ databases">
        <authorList>
            <person name="Kreplak J."/>
        </authorList>
    </citation>
    <scope>NUCLEOTIDE SEQUENCE [LARGE SCALE GENOMIC DNA]</scope>
</reference>
<dbReference type="AlphaFoldDB" id="A0AAV0ZXR3"/>
<evidence type="ECO:0000313" key="2">
    <source>
        <dbReference type="Proteomes" id="UP001157006"/>
    </source>
</evidence>
<sequence length="129" mass="14825">MIMKMNAVSKREIEEIFLVILLRFPPLKQLREISVISPEVCYRSGLCHRSRIKSAAYPAMGTINQVKPMTQPSNWKSVRTVKKESMENLTETGFCNFPFLLFGCNNFVRSRSELYTSTVGRIALVNYVQ</sequence>
<gene>
    <name evidence="1" type="ORF">VFH_III032720</name>
</gene>
<protein>
    <submittedName>
        <fullName evidence="1">Uncharacterized protein</fullName>
    </submittedName>
</protein>
<name>A0AAV0ZXR3_VICFA</name>
<accession>A0AAV0ZXR3</accession>